<keyword evidence="4 8" id="KW-0812">Transmembrane</keyword>
<feature type="region of interest" description="Disordered" evidence="7">
    <location>
        <begin position="146"/>
        <end position="170"/>
    </location>
</feature>
<name>A0ABR1H4J3_9HYPO</name>
<evidence type="ECO:0000256" key="4">
    <source>
        <dbReference type="ARBA" id="ARBA00022692"/>
    </source>
</evidence>
<dbReference type="PANTHER" id="PTHR31595">
    <property type="entry name" value="LONG-CHAIN-ALCOHOL O-FATTY-ACYLTRANSFERASE 3-RELATED"/>
    <property type="match status" value="1"/>
</dbReference>
<dbReference type="InterPro" id="IPR032805">
    <property type="entry name" value="Wax_synthase_dom"/>
</dbReference>
<reference evidence="10 11" key="1">
    <citation type="journal article" date="2025" name="Microbiol. Resour. Announc.">
        <title>Draft genome sequences for Neonectria magnoliae and Neonectria punicea, canker pathogens of Liriodendron tulipifera and Acer saccharum in West Virginia.</title>
        <authorList>
            <person name="Petronek H.M."/>
            <person name="Kasson M.T."/>
            <person name="Metheny A.M."/>
            <person name="Stauder C.M."/>
            <person name="Lovett B."/>
            <person name="Lynch S.C."/>
            <person name="Garnas J.R."/>
            <person name="Kasson L.R."/>
            <person name="Stajich J.E."/>
        </authorList>
    </citation>
    <scope>NUCLEOTIDE SEQUENCE [LARGE SCALE GENOMIC DNA]</scope>
    <source>
        <strain evidence="10 11">NRRL 64653</strain>
    </source>
</reference>
<accession>A0ABR1H4J3</accession>
<comment type="similarity">
    <text evidence="2">Belongs to the wax synthase family.</text>
</comment>
<dbReference type="InterPro" id="IPR044851">
    <property type="entry name" value="Wax_synthase"/>
</dbReference>
<dbReference type="Pfam" id="PF13813">
    <property type="entry name" value="MBOAT_2"/>
    <property type="match status" value="1"/>
</dbReference>
<feature type="transmembrane region" description="Helical" evidence="8">
    <location>
        <begin position="295"/>
        <end position="317"/>
    </location>
</feature>
<comment type="caution">
    <text evidence="10">The sequence shown here is derived from an EMBL/GenBank/DDBJ whole genome shotgun (WGS) entry which is preliminary data.</text>
</comment>
<dbReference type="EMBL" id="JAZAVJ010000074">
    <property type="protein sequence ID" value="KAK7416025.1"/>
    <property type="molecule type" value="Genomic_DNA"/>
</dbReference>
<evidence type="ECO:0000256" key="2">
    <source>
        <dbReference type="ARBA" id="ARBA00007282"/>
    </source>
</evidence>
<evidence type="ECO:0000256" key="7">
    <source>
        <dbReference type="SAM" id="MobiDB-lite"/>
    </source>
</evidence>
<keyword evidence="6 8" id="KW-0472">Membrane</keyword>
<organism evidence="10 11">
    <name type="scientific">Neonectria punicea</name>
    <dbReference type="NCBI Taxonomy" id="979145"/>
    <lineage>
        <taxon>Eukaryota</taxon>
        <taxon>Fungi</taxon>
        <taxon>Dikarya</taxon>
        <taxon>Ascomycota</taxon>
        <taxon>Pezizomycotina</taxon>
        <taxon>Sordariomycetes</taxon>
        <taxon>Hypocreomycetidae</taxon>
        <taxon>Hypocreales</taxon>
        <taxon>Nectriaceae</taxon>
        <taxon>Neonectria</taxon>
    </lineage>
</organism>
<evidence type="ECO:0000313" key="11">
    <source>
        <dbReference type="Proteomes" id="UP001498476"/>
    </source>
</evidence>
<feature type="transmembrane region" description="Helical" evidence="8">
    <location>
        <begin position="88"/>
        <end position="109"/>
    </location>
</feature>
<evidence type="ECO:0000256" key="3">
    <source>
        <dbReference type="ARBA" id="ARBA00022679"/>
    </source>
</evidence>
<gene>
    <name evidence="10" type="ORF">QQX98_005476</name>
</gene>
<proteinExistence type="inferred from homology"/>
<dbReference type="Proteomes" id="UP001498476">
    <property type="component" value="Unassembled WGS sequence"/>
</dbReference>
<keyword evidence="3" id="KW-0808">Transferase</keyword>
<keyword evidence="5 8" id="KW-1133">Transmembrane helix</keyword>
<sequence>MATSVLPDLGDLARLNYRDDFARAVAEHRVRPLVIPYSLVATSLVPPLWLAFSHAGRPWVYHSRWLVVGLVVAMDVGIIAGMSSANVASAYGAGLMGMWGILSALHLLVWTRPQADAARAIKVARRDGLNDSSRLNGSTAKADSKLANKLGYGGGGGGEERTDDNDVDNTGLRLRRLDGIAASSDSSYVVSKIKTSSTNHHANQHEDEDEGSDSDPDNDCVWQPFPEHDSFLQRLNWSMDFVTNFRCIGWNCSIRSVPLPQIPVRIRHGDHVSLDAMPVVSRSGYRRNLTTSEFVWTRLQALAVLYVVLDFLAVFMMKDPYFVLGPDRGAGLELPSHLRTLPSWALLTYRELFTLAGIFSAISEMFVVHDLLQYYVFSRVFPIRKELWQYTSIFGSFSQVLDRGLAGWWGSWWHQTFRLQFSSPAAYLINNGYLTKGTLTAQVVTLYVSFFQSGLLHVSGSLSSMPETKLWRTPLFFFLQPPGILIQVSLNWVVDTYLPRSPKMFRQGLNLVFALAWLQMTARFFCDDIASTGLWLLEPVPISPLRWLGFGHPNDHWWRLNRELFPKWHSGDHWWMTGLQI</sequence>
<dbReference type="PANTHER" id="PTHR31595:SF67">
    <property type="entry name" value="WAX SYNTHASE DOMAIN-CONTAINING PROTEIN"/>
    <property type="match status" value="1"/>
</dbReference>
<evidence type="ECO:0000256" key="6">
    <source>
        <dbReference type="ARBA" id="ARBA00023136"/>
    </source>
</evidence>
<keyword evidence="11" id="KW-1185">Reference proteome</keyword>
<evidence type="ECO:0000256" key="1">
    <source>
        <dbReference type="ARBA" id="ARBA00004141"/>
    </source>
</evidence>
<evidence type="ECO:0000256" key="5">
    <source>
        <dbReference type="ARBA" id="ARBA00022989"/>
    </source>
</evidence>
<feature type="region of interest" description="Disordered" evidence="7">
    <location>
        <begin position="193"/>
        <end position="220"/>
    </location>
</feature>
<feature type="transmembrane region" description="Helical" evidence="8">
    <location>
        <begin position="34"/>
        <end position="52"/>
    </location>
</feature>
<comment type="subcellular location">
    <subcellularLocation>
        <location evidence="1">Membrane</location>
        <topology evidence="1">Multi-pass membrane protein</topology>
    </subcellularLocation>
</comment>
<evidence type="ECO:0000259" key="9">
    <source>
        <dbReference type="Pfam" id="PF13813"/>
    </source>
</evidence>
<evidence type="ECO:0000256" key="8">
    <source>
        <dbReference type="SAM" id="Phobius"/>
    </source>
</evidence>
<feature type="compositionally biased region" description="Acidic residues" evidence="7">
    <location>
        <begin position="206"/>
        <end position="218"/>
    </location>
</feature>
<evidence type="ECO:0000313" key="10">
    <source>
        <dbReference type="EMBL" id="KAK7416025.1"/>
    </source>
</evidence>
<feature type="domain" description="Wax synthase" evidence="9">
    <location>
        <begin position="391"/>
        <end position="479"/>
    </location>
</feature>
<protein>
    <recommendedName>
        <fullName evidence="9">Wax synthase domain-containing protein</fullName>
    </recommendedName>
</protein>
<feature type="transmembrane region" description="Helical" evidence="8">
    <location>
        <begin position="64"/>
        <end position="82"/>
    </location>
</feature>